<dbReference type="PANTHER" id="PTHR47926">
    <property type="entry name" value="PENTATRICOPEPTIDE REPEAT-CONTAINING PROTEIN"/>
    <property type="match status" value="1"/>
</dbReference>
<feature type="repeat" description="PPR" evidence="3">
    <location>
        <begin position="701"/>
        <end position="735"/>
    </location>
</feature>
<reference evidence="5" key="2">
    <citation type="submission" date="2020-08" db="EMBL/GenBank/DDBJ databases">
        <title>Plant Genome Project.</title>
        <authorList>
            <person name="Zhang R.-G."/>
        </authorList>
    </citation>
    <scope>NUCLEOTIDE SEQUENCE</scope>
    <source>
        <strain evidence="5">Huo1</strain>
        <tissue evidence="5">Leaf</tissue>
    </source>
</reference>
<dbReference type="FunFam" id="1.25.40.10:FF:000285">
    <property type="entry name" value="Pentatricopeptide repeat-containing protein, chloroplastic"/>
    <property type="match status" value="1"/>
</dbReference>
<dbReference type="GO" id="GO:0009451">
    <property type="term" value="P:RNA modification"/>
    <property type="evidence" value="ECO:0007669"/>
    <property type="project" value="InterPro"/>
</dbReference>
<dbReference type="EMBL" id="PNBA02000002">
    <property type="protein sequence ID" value="KAG6432246.1"/>
    <property type="molecule type" value="Genomic_DNA"/>
</dbReference>
<organism evidence="5">
    <name type="scientific">Salvia splendens</name>
    <name type="common">Scarlet sage</name>
    <dbReference type="NCBI Taxonomy" id="180675"/>
    <lineage>
        <taxon>Eukaryota</taxon>
        <taxon>Viridiplantae</taxon>
        <taxon>Streptophyta</taxon>
        <taxon>Embryophyta</taxon>
        <taxon>Tracheophyta</taxon>
        <taxon>Spermatophyta</taxon>
        <taxon>Magnoliopsida</taxon>
        <taxon>eudicotyledons</taxon>
        <taxon>Gunneridae</taxon>
        <taxon>Pentapetalae</taxon>
        <taxon>asterids</taxon>
        <taxon>lamiids</taxon>
        <taxon>Lamiales</taxon>
        <taxon>Lamiaceae</taxon>
        <taxon>Nepetoideae</taxon>
        <taxon>Mentheae</taxon>
        <taxon>Salviinae</taxon>
        <taxon>Salvia</taxon>
        <taxon>Salvia subgen. Calosphace</taxon>
        <taxon>core Calosphace</taxon>
    </lineage>
</organism>
<keyword evidence="2" id="KW-0677">Repeat</keyword>
<sequence>MLARYNKIRPQRLNPNSSSSHLQFGFSTQHPVHDTRFRQSPSQELTFYDYLLEICLGECKKIQTRKLFDRIPERLSFSLKAAKSIHAQSLKFGISSERELGNSILDLYAKCGHMDYTRKVFLHLEKRDELAWNSIMSMKSRKGLFVDVLEDFVSMWSCGVAGNQFSFAIVLSACAKLMDVYPGKQAHCASIKLGFETDPYCEGALIDMYAKCGYLAFAKRIFDVAMYPDKVAWTSMISGLAQAGLLSEALKVFERMQEAGHVPDDIVLVTVLGTFVGQGRLEDACRLFSQMRNPNVVAWNVMISGHVKGGNEGEAIKLFRNMVNIAVVEPTRSTLGSVLRAIATVANLTYGLQVHSWALKRGLSSNVYAGSSLVNMYAKCQKMEAAMAVFTDSEEKNEVLWNALIGGYAQNGLAHEVFELFASMMISGFRPDEYTYTSLLSACVCLGNINMGRELHSYIIKNEFGRNVYVQNALVDMYAKCGALLNARTLFEKIKNRDNVSWNAIIVGYVQDEEEEEAFQMFRQMMSEGIAPDEVSLASILSAVGNLKDLCKGMQIHCFMHKYGLEKAMYAGSSLIDMYCKCRVVETASEVFSSMPQKSVVCVNALISGHALFSLAEAANTFKYMLLEGLQPSEVTFATLLEACSDSNDLYLGIQIHCFILKVGLPFNDEFLAVSLLGMYINNQRNTEAISFFSELPHPRSTVLWTVLISGSAQNGHYDKALSWYHEMRCHNAMPDQATFCSVLRACSGLTSLEDGKKIHSVIFHIGYDKDELTGSALVDMYAKCGDIKCSAQVFREMISKKDVILWNSMIVGYGKNGYAEDALNIFDEMKRANIEPDAVTFLGVLTACSHAGMVPEGREIYGSMVSIYGVKPRRDHWACMVDLFGRWGFLEEAEKFIDNLGSVPDSMIWATYLNACRLQGDDARGKCAAEKLFELEPHDSSPYVLLSSMHAASGNWDGVKFVREKMMEKGLVKLPGSSKISLDVVSYFLRVQMDSHLSKEELHEILRKLPKKIKDDLMIHNICWNIYIEKTVSRISIQSDFSQYTADYRQASLCFQFIIISTAPPSRTIP</sequence>
<dbReference type="FunFam" id="1.25.40.10:FF:000690">
    <property type="entry name" value="Pentatricopeptide repeat-containing protein"/>
    <property type="match status" value="1"/>
</dbReference>
<feature type="repeat" description="PPR" evidence="3">
    <location>
        <begin position="229"/>
        <end position="263"/>
    </location>
</feature>
<gene>
    <name evidence="5" type="ORF">SASPL_103821</name>
</gene>
<feature type="repeat" description="PPR" evidence="3">
    <location>
        <begin position="295"/>
        <end position="329"/>
    </location>
</feature>
<dbReference type="PANTHER" id="PTHR47926:SF441">
    <property type="entry name" value="PENTATRICOPEPTIDE REPEAT-CONTAINING PROTEIN"/>
    <property type="match status" value="1"/>
</dbReference>
<dbReference type="InterPro" id="IPR002885">
    <property type="entry name" value="PPR_rpt"/>
</dbReference>
<evidence type="ECO:0000313" key="6">
    <source>
        <dbReference type="Proteomes" id="UP000298416"/>
    </source>
</evidence>
<evidence type="ECO:0000256" key="3">
    <source>
        <dbReference type="PROSITE-ProRule" id="PRU00708"/>
    </source>
</evidence>
<comment type="caution">
    <text evidence="5">The sequence shown here is derived from an EMBL/GenBank/DDBJ whole genome shotgun (WGS) entry which is preliminary data.</text>
</comment>
<reference evidence="5" key="1">
    <citation type="submission" date="2018-01" db="EMBL/GenBank/DDBJ databases">
        <authorList>
            <person name="Mao J.F."/>
        </authorList>
    </citation>
    <scope>NUCLEOTIDE SEQUENCE</scope>
    <source>
        <strain evidence="5">Huo1</strain>
        <tissue evidence="5">Leaf</tissue>
    </source>
</reference>
<name>A0A8X8YGU1_SALSN</name>
<dbReference type="FunFam" id="1.25.40.10:FF:000227">
    <property type="entry name" value="Pentatricopeptide repeat-containing protein At3g13880"/>
    <property type="match status" value="1"/>
</dbReference>
<dbReference type="Pfam" id="PF13041">
    <property type="entry name" value="PPR_2"/>
    <property type="match status" value="4"/>
</dbReference>
<comment type="similarity">
    <text evidence="1">Belongs to the PPR family. PCMP-H subfamily.</text>
</comment>
<evidence type="ECO:0000313" key="5">
    <source>
        <dbReference type="EMBL" id="KAG6432246.1"/>
    </source>
</evidence>
<dbReference type="Pfam" id="PF20431">
    <property type="entry name" value="E_motif"/>
    <property type="match status" value="1"/>
</dbReference>
<evidence type="ECO:0000256" key="4">
    <source>
        <dbReference type="SAM" id="MobiDB-lite"/>
    </source>
</evidence>
<dbReference type="GO" id="GO:0003729">
    <property type="term" value="F:mRNA binding"/>
    <property type="evidence" value="ECO:0007669"/>
    <property type="project" value="UniProtKB-ARBA"/>
</dbReference>
<evidence type="ECO:0000256" key="2">
    <source>
        <dbReference type="ARBA" id="ARBA00022737"/>
    </source>
</evidence>
<dbReference type="InterPro" id="IPR011990">
    <property type="entry name" value="TPR-like_helical_dom_sf"/>
</dbReference>
<dbReference type="PROSITE" id="PS51375">
    <property type="entry name" value="PPR"/>
    <property type="match status" value="6"/>
</dbReference>
<dbReference type="InterPro" id="IPR046848">
    <property type="entry name" value="E_motif"/>
</dbReference>
<dbReference type="NCBIfam" id="TIGR00756">
    <property type="entry name" value="PPR"/>
    <property type="match status" value="6"/>
</dbReference>
<proteinExistence type="inferred from homology"/>
<feature type="repeat" description="PPR" evidence="3">
    <location>
        <begin position="397"/>
        <end position="431"/>
    </location>
</feature>
<feature type="repeat" description="PPR" evidence="3">
    <location>
        <begin position="803"/>
        <end position="837"/>
    </location>
</feature>
<dbReference type="Pfam" id="PF01535">
    <property type="entry name" value="PPR"/>
    <property type="match status" value="5"/>
</dbReference>
<keyword evidence="6" id="KW-1185">Reference proteome</keyword>
<feature type="repeat" description="PPR" evidence="3">
    <location>
        <begin position="498"/>
        <end position="532"/>
    </location>
</feature>
<protein>
    <submittedName>
        <fullName evidence="5">Uncharacterized protein</fullName>
    </submittedName>
</protein>
<dbReference type="Gene3D" id="1.25.40.10">
    <property type="entry name" value="Tetratricopeptide repeat domain"/>
    <property type="match status" value="6"/>
</dbReference>
<feature type="region of interest" description="Disordered" evidence="4">
    <location>
        <begin position="1"/>
        <end position="20"/>
    </location>
</feature>
<dbReference type="Proteomes" id="UP000298416">
    <property type="component" value="Unassembled WGS sequence"/>
</dbReference>
<dbReference type="InterPro" id="IPR046960">
    <property type="entry name" value="PPR_At4g14850-like_plant"/>
</dbReference>
<dbReference type="FunFam" id="1.25.40.10:FF:000436">
    <property type="entry name" value="Pentatricopeptide repeat-containing protein At5g39350 family"/>
    <property type="match status" value="1"/>
</dbReference>
<accession>A0A8X8YGU1</accession>
<feature type="compositionally biased region" description="Basic residues" evidence="4">
    <location>
        <begin position="1"/>
        <end position="10"/>
    </location>
</feature>
<evidence type="ECO:0000256" key="1">
    <source>
        <dbReference type="ARBA" id="ARBA00006643"/>
    </source>
</evidence>
<dbReference type="AlphaFoldDB" id="A0A8X8YGU1"/>